<dbReference type="InterPro" id="IPR001387">
    <property type="entry name" value="Cro/C1-type_HTH"/>
</dbReference>
<evidence type="ECO:0000313" key="2">
    <source>
        <dbReference type="EMBL" id="KQL20488.1"/>
    </source>
</evidence>
<sequence length="73" mass="8516">MGKIKSNLHILMGEKKIRSINQLSKDTGISRPTLTRIYNDQSDRIEFETIYKLCNFFECSIGELFTIVEDDQE</sequence>
<dbReference type="AlphaFoldDB" id="A0A0Q3QSF4"/>
<reference evidence="2 3" key="1">
    <citation type="submission" date="2015-09" db="EMBL/GenBank/DDBJ databases">
        <title>Genome sequencing project for genomic taxonomy and phylogenomics of Bacillus-like bacteria.</title>
        <authorList>
            <person name="Liu B."/>
            <person name="Wang J."/>
            <person name="Zhu Y."/>
            <person name="Liu G."/>
            <person name="Chen Q."/>
            <person name="Chen Z."/>
            <person name="Lan J."/>
            <person name="Che J."/>
            <person name="Ge C."/>
            <person name="Shi H."/>
            <person name="Pan Z."/>
            <person name="Liu X."/>
        </authorList>
    </citation>
    <scope>NUCLEOTIDE SEQUENCE [LARGE SCALE GENOMIC DNA]</scope>
    <source>
        <strain evidence="2 3">FJAT-18043</strain>
    </source>
</reference>
<dbReference type="RefSeq" id="WP_056685668.1">
    <property type="nucleotide sequence ID" value="NZ_LJIX01000006.1"/>
</dbReference>
<proteinExistence type="predicted"/>
<evidence type="ECO:0000259" key="1">
    <source>
        <dbReference type="PROSITE" id="PS50943"/>
    </source>
</evidence>
<accession>A0A0Q3QSF4</accession>
<dbReference type="STRING" id="1637975.AN957_19130"/>
<keyword evidence="3" id="KW-1185">Reference proteome</keyword>
<protein>
    <recommendedName>
        <fullName evidence="1">HTH cro/C1-type domain-containing protein</fullName>
    </recommendedName>
</protein>
<dbReference type="SMART" id="SM00530">
    <property type="entry name" value="HTH_XRE"/>
    <property type="match status" value="1"/>
</dbReference>
<dbReference type="SUPFAM" id="SSF47413">
    <property type="entry name" value="lambda repressor-like DNA-binding domains"/>
    <property type="match status" value="1"/>
</dbReference>
<dbReference type="GO" id="GO:0003677">
    <property type="term" value="F:DNA binding"/>
    <property type="evidence" value="ECO:0007669"/>
    <property type="project" value="InterPro"/>
</dbReference>
<feature type="domain" description="HTH cro/C1-type" evidence="1">
    <location>
        <begin position="19"/>
        <end position="64"/>
    </location>
</feature>
<organism evidence="2 3">
    <name type="scientific">Cytobacillus solani</name>
    <dbReference type="NCBI Taxonomy" id="1637975"/>
    <lineage>
        <taxon>Bacteria</taxon>
        <taxon>Bacillati</taxon>
        <taxon>Bacillota</taxon>
        <taxon>Bacilli</taxon>
        <taxon>Bacillales</taxon>
        <taxon>Bacillaceae</taxon>
        <taxon>Cytobacillus</taxon>
    </lineage>
</organism>
<dbReference type="InterPro" id="IPR010982">
    <property type="entry name" value="Lambda_DNA-bd_dom_sf"/>
</dbReference>
<dbReference type="Pfam" id="PF13443">
    <property type="entry name" value="HTH_26"/>
    <property type="match status" value="1"/>
</dbReference>
<comment type="caution">
    <text evidence="2">The sequence shown here is derived from an EMBL/GenBank/DDBJ whole genome shotgun (WGS) entry which is preliminary data.</text>
</comment>
<gene>
    <name evidence="2" type="ORF">AN957_19130</name>
</gene>
<dbReference type="Proteomes" id="UP000050996">
    <property type="component" value="Unassembled WGS sequence"/>
</dbReference>
<name>A0A0Q3QSF4_9BACI</name>
<dbReference type="Gene3D" id="1.10.260.40">
    <property type="entry name" value="lambda repressor-like DNA-binding domains"/>
    <property type="match status" value="1"/>
</dbReference>
<evidence type="ECO:0000313" key="3">
    <source>
        <dbReference type="Proteomes" id="UP000050996"/>
    </source>
</evidence>
<dbReference type="PATRIC" id="fig|1637975.4.peg.3786"/>
<dbReference type="EMBL" id="LJIX01000006">
    <property type="protein sequence ID" value="KQL20488.1"/>
    <property type="molecule type" value="Genomic_DNA"/>
</dbReference>
<dbReference type="PROSITE" id="PS50943">
    <property type="entry name" value="HTH_CROC1"/>
    <property type="match status" value="1"/>
</dbReference>